<evidence type="ECO:0000313" key="2">
    <source>
        <dbReference type="EMBL" id="EFC43956.1"/>
    </source>
</evidence>
<dbReference type="OrthoDB" id="10602846at2759"/>
<evidence type="ECO:0008006" key="4">
    <source>
        <dbReference type="Google" id="ProtNLM"/>
    </source>
</evidence>
<dbReference type="Gene3D" id="3.80.10.10">
    <property type="entry name" value="Ribonuclease Inhibitor"/>
    <property type="match status" value="1"/>
</dbReference>
<gene>
    <name evidence="2" type="ORF">NAEGRDRAFT_67953</name>
</gene>
<proteinExistence type="predicted"/>
<name>D2VGF0_NAEGR</name>
<dbReference type="VEuPathDB" id="AmoebaDB:NAEGRDRAFT_67953"/>
<dbReference type="OMA" id="MENTSIW"/>
<dbReference type="SUPFAM" id="SSF52047">
    <property type="entry name" value="RNI-like"/>
    <property type="match status" value="1"/>
</dbReference>
<dbReference type="KEGG" id="ngr:NAEGRDRAFT_67953"/>
<accession>D2VGF0</accession>
<dbReference type="AlphaFoldDB" id="D2VGF0"/>
<dbReference type="Proteomes" id="UP000006671">
    <property type="component" value="Unassembled WGS sequence"/>
</dbReference>
<dbReference type="InterPro" id="IPR032675">
    <property type="entry name" value="LRR_dom_sf"/>
</dbReference>
<dbReference type="InParanoid" id="D2VGF0"/>
<dbReference type="EMBL" id="GG738870">
    <property type="protein sequence ID" value="EFC43956.1"/>
    <property type="molecule type" value="Genomic_DNA"/>
</dbReference>
<protein>
    <recommendedName>
        <fullName evidence="4">F-box domain-containing protein</fullName>
    </recommendedName>
</protein>
<evidence type="ECO:0000313" key="3">
    <source>
        <dbReference type="Proteomes" id="UP000006671"/>
    </source>
</evidence>
<keyword evidence="3" id="KW-1185">Reference proteome</keyword>
<feature type="region of interest" description="Disordered" evidence="1">
    <location>
        <begin position="1"/>
        <end position="24"/>
    </location>
</feature>
<organism evidence="3">
    <name type="scientific">Naegleria gruberi</name>
    <name type="common">Amoeba</name>
    <dbReference type="NCBI Taxonomy" id="5762"/>
    <lineage>
        <taxon>Eukaryota</taxon>
        <taxon>Discoba</taxon>
        <taxon>Heterolobosea</taxon>
        <taxon>Tetramitia</taxon>
        <taxon>Eutetramitia</taxon>
        <taxon>Vahlkampfiidae</taxon>
        <taxon>Naegleria</taxon>
    </lineage>
</organism>
<evidence type="ECO:0000256" key="1">
    <source>
        <dbReference type="SAM" id="MobiDB-lite"/>
    </source>
</evidence>
<sequence>MKRKETTSPSQHDDVQECKKAKHESTTTSSTSHFFSTISNDEFLCILYSLESESILSLSRTCKSMQHLIKNNVLEYLCKYSIINQDGTNHIDNDTTIAIDHVREDEKILKALKNRELFRVDDKNYESVLDIIEDICDRNGTLSDFTHHLKFDRKVTFEEVFDLMDCRLMKHSYRKEYSNNQEDILGDFYHEEMIVNCVLIEELLYEFDPYSFDEEEWMREPIEDNSKSFQLVKIIGIPIGYTLKELTLANVSFNELFLILSKCNQLESLIISDFYLSMRRYKEEDEEESTKITEEYEEHCFFIPTLKSMKKFELRYSRLLPRESTLLNILKCCPNLETVYFCFLTRLDKYLLQKIPQYCTNLTNVTFLSDSGSTPLESIITDSQVYEFMKSQPKLKYLKISPCININGSIFANIGEFQKLEYLELDVHAYNSYRIPQIEEIVFGGGEGILPNLKHLNVGKLEIDEDALYKFAPNLISFECDEW</sequence>
<dbReference type="RefSeq" id="XP_002676700.1">
    <property type="nucleotide sequence ID" value="XM_002676654.1"/>
</dbReference>
<dbReference type="GeneID" id="8848118"/>
<reference evidence="2 3" key="1">
    <citation type="journal article" date="2010" name="Cell">
        <title>The genome of Naegleria gruberi illuminates early eukaryotic versatility.</title>
        <authorList>
            <person name="Fritz-Laylin L.K."/>
            <person name="Prochnik S.E."/>
            <person name="Ginger M.L."/>
            <person name="Dacks J.B."/>
            <person name="Carpenter M.L."/>
            <person name="Field M.C."/>
            <person name="Kuo A."/>
            <person name="Paredez A."/>
            <person name="Chapman J."/>
            <person name="Pham J."/>
            <person name="Shu S."/>
            <person name="Neupane R."/>
            <person name="Cipriano M."/>
            <person name="Mancuso J."/>
            <person name="Tu H."/>
            <person name="Salamov A."/>
            <person name="Lindquist E."/>
            <person name="Shapiro H."/>
            <person name="Lucas S."/>
            <person name="Grigoriev I.V."/>
            <person name="Cande W.Z."/>
            <person name="Fulton C."/>
            <person name="Rokhsar D.S."/>
            <person name="Dawson S.C."/>
        </authorList>
    </citation>
    <scope>NUCLEOTIDE SEQUENCE [LARGE SCALE GENOMIC DNA]</scope>
    <source>
        <strain evidence="2 3">NEG-M</strain>
    </source>
</reference>